<comment type="caution">
    <text evidence="3">The sequence shown here is derived from an EMBL/GenBank/DDBJ whole genome shotgun (WGS) entry which is preliminary data.</text>
</comment>
<keyword evidence="4" id="KW-1185">Reference proteome</keyword>
<feature type="region of interest" description="Disordered" evidence="1">
    <location>
        <begin position="393"/>
        <end position="412"/>
    </location>
</feature>
<organism evidence="3 4">
    <name type="scientific">[Myrmecia] bisecta</name>
    <dbReference type="NCBI Taxonomy" id="41462"/>
    <lineage>
        <taxon>Eukaryota</taxon>
        <taxon>Viridiplantae</taxon>
        <taxon>Chlorophyta</taxon>
        <taxon>core chlorophytes</taxon>
        <taxon>Trebouxiophyceae</taxon>
        <taxon>Trebouxiales</taxon>
        <taxon>Trebouxiaceae</taxon>
        <taxon>Myrmecia</taxon>
    </lineage>
</organism>
<feature type="domain" description="C2" evidence="2">
    <location>
        <begin position="1"/>
        <end position="106"/>
    </location>
</feature>
<feature type="compositionally biased region" description="Low complexity" evidence="1">
    <location>
        <begin position="160"/>
        <end position="169"/>
    </location>
</feature>
<dbReference type="SUPFAM" id="SSF49562">
    <property type="entry name" value="C2 domain (Calcium/lipid-binding domain, CaLB)"/>
    <property type="match status" value="1"/>
</dbReference>
<evidence type="ECO:0000256" key="1">
    <source>
        <dbReference type="SAM" id="MobiDB-lite"/>
    </source>
</evidence>
<dbReference type="Proteomes" id="UP001489004">
    <property type="component" value="Unassembled WGS sequence"/>
</dbReference>
<feature type="region of interest" description="Disordered" evidence="1">
    <location>
        <begin position="160"/>
        <end position="187"/>
    </location>
</feature>
<dbReference type="PANTHER" id="PTHR47052">
    <property type="entry name" value="CONSERVED SERINE PROLINE-RICH PROTEIN (AFU_ORTHOLOGUE AFUA_2G01790)"/>
    <property type="match status" value="1"/>
</dbReference>
<evidence type="ECO:0000313" key="4">
    <source>
        <dbReference type="Proteomes" id="UP001489004"/>
    </source>
</evidence>
<sequence length="412" mass="42920">MAVVRISNLDGQFTVDKELIGHQDPYCIFELGSSKVTTKALKGAGKEAHWTEQYALENVQQSSATQPMHVAVYNHNTLRPDSLIGQGTLKDITSAEGSVARISLSDKKEKYVGDLTFRVAISGLKGAGTGAAGARTAGAAGLGAGATGAGVAAGHHGVGTNTAGTGNRTTGEKVASHIPGTEENREKRAGTAAGVGAGAGVAGAGAAGAHHHEGHRVSGITGNEFGSNTTGNNTTGTRGVTGTGSRMETDREAAREKLENMRVGDREGHHHTGAGVATGTATGAGIGGAMAQHNREHQQKVAGEHLSGARDTETYREGNTVTTKTTAATEGVSARGPACETKYYTTVEDRPIVKEHVTYVREHHPVEKEFVVETRHTGKEREAGARHEEVIDQRERVVDATKPSPCEGHPRI</sequence>
<protein>
    <recommendedName>
        <fullName evidence="2">C2 domain-containing protein</fullName>
    </recommendedName>
</protein>
<dbReference type="PROSITE" id="PS50004">
    <property type="entry name" value="C2"/>
    <property type="match status" value="1"/>
</dbReference>
<gene>
    <name evidence="3" type="ORF">WJX72_008744</name>
</gene>
<evidence type="ECO:0000313" key="3">
    <source>
        <dbReference type="EMBL" id="KAK9824228.1"/>
    </source>
</evidence>
<name>A0AAW1QS04_9CHLO</name>
<dbReference type="InterPro" id="IPR052981">
    <property type="entry name" value="Ingression_C2_domain"/>
</dbReference>
<feature type="region of interest" description="Disordered" evidence="1">
    <location>
        <begin position="220"/>
        <end position="250"/>
    </location>
</feature>
<dbReference type="AlphaFoldDB" id="A0AAW1QS04"/>
<dbReference type="Pfam" id="PF00168">
    <property type="entry name" value="C2"/>
    <property type="match status" value="1"/>
</dbReference>
<dbReference type="InterPro" id="IPR035892">
    <property type="entry name" value="C2_domain_sf"/>
</dbReference>
<reference evidence="3 4" key="1">
    <citation type="journal article" date="2024" name="Nat. Commun.">
        <title>Phylogenomics reveals the evolutionary origins of lichenization in chlorophyte algae.</title>
        <authorList>
            <person name="Puginier C."/>
            <person name="Libourel C."/>
            <person name="Otte J."/>
            <person name="Skaloud P."/>
            <person name="Haon M."/>
            <person name="Grisel S."/>
            <person name="Petersen M."/>
            <person name="Berrin J.G."/>
            <person name="Delaux P.M."/>
            <person name="Dal Grande F."/>
            <person name="Keller J."/>
        </authorList>
    </citation>
    <scope>NUCLEOTIDE SEQUENCE [LARGE SCALE GENOMIC DNA]</scope>
    <source>
        <strain evidence="3 4">SAG 2043</strain>
    </source>
</reference>
<dbReference type="InterPro" id="IPR000008">
    <property type="entry name" value="C2_dom"/>
</dbReference>
<accession>A0AAW1QS04</accession>
<dbReference type="EMBL" id="JALJOR010000002">
    <property type="protein sequence ID" value="KAK9824228.1"/>
    <property type="molecule type" value="Genomic_DNA"/>
</dbReference>
<dbReference type="Gene3D" id="2.60.40.150">
    <property type="entry name" value="C2 domain"/>
    <property type="match status" value="1"/>
</dbReference>
<evidence type="ECO:0000259" key="2">
    <source>
        <dbReference type="PROSITE" id="PS50004"/>
    </source>
</evidence>
<proteinExistence type="predicted"/>
<dbReference type="PANTHER" id="PTHR47052:SF3">
    <property type="entry name" value="INGRESSION PROTEIN 1"/>
    <property type="match status" value="1"/>
</dbReference>
<feature type="compositionally biased region" description="Basic and acidic residues" evidence="1">
    <location>
        <begin position="170"/>
        <end position="187"/>
    </location>
</feature>
<feature type="compositionally biased region" description="Low complexity" evidence="1">
    <location>
        <begin position="221"/>
        <end position="244"/>
    </location>
</feature>